<dbReference type="HAMAP" id="MF_01486">
    <property type="entry name" value="RecC"/>
    <property type="match status" value="1"/>
</dbReference>
<evidence type="ECO:0000256" key="8">
    <source>
        <dbReference type="ARBA" id="ARBA00023125"/>
    </source>
</evidence>
<feature type="domain" description="RecC C-terminal" evidence="11">
    <location>
        <begin position="806"/>
        <end position="1032"/>
    </location>
</feature>
<evidence type="ECO:0000313" key="12">
    <source>
        <dbReference type="EMBL" id="MXG89088.1"/>
    </source>
</evidence>
<dbReference type="EMBL" id="WUEK01000003">
    <property type="protein sequence ID" value="MXG89088.1"/>
    <property type="molecule type" value="Genomic_DNA"/>
</dbReference>
<dbReference type="GO" id="GO:0000724">
    <property type="term" value="P:double-strand break repair via homologous recombination"/>
    <property type="evidence" value="ECO:0007669"/>
    <property type="project" value="UniProtKB-UniRule"/>
</dbReference>
<keyword evidence="9 10" id="KW-0234">DNA repair</keyword>
<dbReference type="PIRSF" id="PIRSF000980">
    <property type="entry name" value="RecC"/>
    <property type="match status" value="1"/>
</dbReference>
<dbReference type="PANTHER" id="PTHR30591">
    <property type="entry name" value="RECBCD ENZYME SUBUNIT RECC"/>
    <property type="match status" value="1"/>
</dbReference>
<dbReference type="InterPro" id="IPR041500">
    <property type="entry name" value="RecC_C"/>
</dbReference>
<evidence type="ECO:0000256" key="2">
    <source>
        <dbReference type="ARBA" id="ARBA00022741"/>
    </source>
</evidence>
<keyword evidence="7 10" id="KW-0067">ATP-binding</keyword>
<dbReference type="InterPro" id="IPR006697">
    <property type="entry name" value="RecC"/>
</dbReference>
<dbReference type="Gene3D" id="3.40.50.10930">
    <property type="match status" value="1"/>
</dbReference>
<comment type="caution">
    <text evidence="12">The sequence shown here is derived from an EMBL/GenBank/DDBJ whole genome shotgun (WGS) entry which is preliminary data.</text>
</comment>
<evidence type="ECO:0000256" key="6">
    <source>
        <dbReference type="ARBA" id="ARBA00022839"/>
    </source>
</evidence>
<evidence type="ECO:0000256" key="5">
    <source>
        <dbReference type="ARBA" id="ARBA00022806"/>
    </source>
</evidence>
<protein>
    <recommendedName>
        <fullName evidence="10">RecBCD enzyme subunit RecC</fullName>
    </recommendedName>
    <alternativeName>
        <fullName evidence="10">Exonuclease V subunit RecC</fullName>
        <shortName evidence="10">ExoV subunit RecC</shortName>
    </alternativeName>
    <alternativeName>
        <fullName evidence="10">Helicase/nuclease RecBCD subunit RecC</fullName>
    </alternativeName>
</protein>
<dbReference type="NCBIfam" id="TIGR01450">
    <property type="entry name" value="recC"/>
    <property type="match status" value="1"/>
</dbReference>
<dbReference type="RefSeq" id="WP_160876176.1">
    <property type="nucleotide sequence ID" value="NZ_WUEK01000003.1"/>
</dbReference>
<dbReference type="SUPFAM" id="SSF52980">
    <property type="entry name" value="Restriction endonuclease-like"/>
    <property type="match status" value="1"/>
</dbReference>
<dbReference type="SUPFAM" id="SSF52540">
    <property type="entry name" value="P-loop containing nucleoside triphosphate hydrolases"/>
    <property type="match status" value="2"/>
</dbReference>
<dbReference type="Pfam" id="PF04257">
    <property type="entry name" value="Exonuc_V_gamma"/>
    <property type="match status" value="1"/>
</dbReference>
<comment type="similarity">
    <text evidence="10">Belongs to the RecC family.</text>
</comment>
<gene>
    <name evidence="10 12" type="primary">recC</name>
    <name evidence="12" type="ORF">GRQ65_05940</name>
</gene>
<dbReference type="AlphaFoldDB" id="A0A6L7EUE0"/>
<comment type="miscellaneous">
    <text evidence="10">In the RecBCD complex, RecB has a slow 3'-5' helicase, an exonuclease activity and loads RecA onto ssDNA, RecD has a fast 5'-3' helicase activity, while RecC stimulates the ATPase and processivity of the RecB helicase and contributes to recognition of the Chi site.</text>
</comment>
<organism evidence="12 13">
    <name type="scientific">Nocardioides flavescens</name>
    <dbReference type="NCBI Taxonomy" id="2691959"/>
    <lineage>
        <taxon>Bacteria</taxon>
        <taxon>Bacillati</taxon>
        <taxon>Actinomycetota</taxon>
        <taxon>Actinomycetes</taxon>
        <taxon>Propionibacteriales</taxon>
        <taxon>Nocardioidaceae</taxon>
        <taxon>Nocardioides</taxon>
    </lineage>
</organism>
<evidence type="ECO:0000256" key="10">
    <source>
        <dbReference type="HAMAP-Rule" id="MF_01486"/>
    </source>
</evidence>
<dbReference type="GO" id="GO:0008854">
    <property type="term" value="F:exodeoxyribonuclease V activity"/>
    <property type="evidence" value="ECO:0007669"/>
    <property type="project" value="InterPro"/>
</dbReference>
<keyword evidence="5 10" id="KW-0347">Helicase</keyword>
<comment type="subunit">
    <text evidence="10">Heterotrimer of RecB, RecC and RecD. All subunits contribute to DNA-binding.</text>
</comment>
<dbReference type="Proteomes" id="UP000473325">
    <property type="component" value="Unassembled WGS sequence"/>
</dbReference>
<keyword evidence="8 10" id="KW-0238">DNA-binding</keyword>
<keyword evidence="6 10" id="KW-0269">Exonuclease</keyword>
<keyword evidence="13" id="KW-1185">Reference proteome</keyword>
<dbReference type="InterPro" id="IPR011335">
    <property type="entry name" value="Restrct_endonuc-II-like"/>
</dbReference>
<evidence type="ECO:0000256" key="3">
    <source>
        <dbReference type="ARBA" id="ARBA00022763"/>
    </source>
</evidence>
<dbReference type="GO" id="GO:0009338">
    <property type="term" value="C:exodeoxyribonuclease V complex"/>
    <property type="evidence" value="ECO:0007669"/>
    <property type="project" value="InterPro"/>
</dbReference>
<keyword evidence="4 10" id="KW-0378">Hydrolase</keyword>
<dbReference type="Gene3D" id="3.40.50.300">
    <property type="entry name" value="P-loop containing nucleotide triphosphate hydrolases"/>
    <property type="match status" value="2"/>
</dbReference>
<keyword evidence="2 10" id="KW-0547">Nucleotide-binding</keyword>
<evidence type="ECO:0000256" key="9">
    <source>
        <dbReference type="ARBA" id="ARBA00023204"/>
    </source>
</evidence>
<evidence type="ECO:0000256" key="4">
    <source>
        <dbReference type="ARBA" id="ARBA00022801"/>
    </source>
</evidence>
<evidence type="ECO:0000313" key="13">
    <source>
        <dbReference type="Proteomes" id="UP000473325"/>
    </source>
</evidence>
<accession>A0A6L7EUE0</accession>
<name>A0A6L7EUE0_9ACTN</name>
<dbReference type="InterPro" id="IPR013986">
    <property type="entry name" value="DExx_box_DNA_helicase_dom_sf"/>
</dbReference>
<dbReference type="GO" id="GO:0003677">
    <property type="term" value="F:DNA binding"/>
    <property type="evidence" value="ECO:0007669"/>
    <property type="project" value="UniProtKB-UniRule"/>
</dbReference>
<dbReference type="Gene3D" id="1.10.10.160">
    <property type="match status" value="1"/>
</dbReference>
<proteinExistence type="inferred from homology"/>
<reference evidence="12 13" key="1">
    <citation type="submission" date="2019-12" db="EMBL/GenBank/DDBJ databases">
        <authorList>
            <person name="Kun Z."/>
        </authorList>
    </citation>
    <scope>NUCLEOTIDE SEQUENCE [LARGE SCALE GENOMIC DNA]</scope>
    <source>
        <strain evidence="12 13">YIM 123512</strain>
    </source>
</reference>
<sequence>MVLHLHRAPRTDLLADALGELLSSPQADPFERELVLVSARGMERWLSQRLSHRLGTSPGRADGVTAGVDFRSPRSLVAELTGTGDDDPWGADRLAWPVLAVLDRCLDEPWAGTLARHLGHLDTGDEAEFRRARRYAVARRLAGLFAAYAAQRPQVLADWSEGGSGDGIGGVVDADLAWQPHLWRAVAAEATASGVAELPHERHASTLHRLAEGPSVLPERVSLFGHTRLPRTEIELLLALAGHHELHLWLPHPSDALWRRLRDLRDPVPRHDDLSHRRVGHPLLASLGRDQRELERGLGELTGGVAVDEAVGPEPEVRATLLGWLQSDLRADEVRPAGRRLAGDDRSVQVHACHGPARQVQVLREVLLGLLQDDPTLEPRDVLVMCPDVERYAPLVSAAFGLGDVISGSHPAHRLRVQLADRGLAGTNPLLEVASRLLDLGGGRASASDVLDLVQSGPVRHRFALTDDDLDTLTTWVREAGVRWGFDAAHREPFGLRYLQNTWRFGLDRVLVGVALSDDSRGWLGTALPLDDVGSHRVELAGRLAELLDRLVETTDRLSGTRPLREWLAALQDGVAALTSVSRADAWQVGQLQRELARATRDAAGRDDSAMRLGDVRALLDDHLAARPTRANFRAGSLTVATLVPMRSVPHRVVCLLGLDDGAFPRQRSVDGDDVLARTPVTGERDVRSEDRQLLLDAVGSATERLVVTFTGRDAHSGQPRPPAVPLGELLDALDRTTEEPVRSRVVVDHPLQRFDPRNVEPGRLGAPGPFTFDPQMGAAARVALGPRPAPPDFLPEPLPVPAVLDDVSLAELVTFFRDPVKGFFRALDLTLPWDVDGVSDAMPVEIDALETWGVGDRMLDDMLRLVHPDQARAIEWRRGALPPGQLGWRKATEVRETAMNLARAALTHRQVQPRARDVDIELPGGRRVTGTVTPVYGDRLVAVGYSRLDGKHLLESWVRLLVLAAGHPEHNWTALTVGRAPRGPQAAERLLGPAVEEPLGLLRDLVQLYDDGRRAPLPLPLKTSFAWAQAVHVGVDPLPEALKKWRSDRYPGEDADPAVVRVWGERTPLEELLPAMVPLAERLWLPLLRSERGPV</sequence>
<keyword evidence="1 10" id="KW-0540">Nuclease</keyword>
<keyword evidence="3 10" id="KW-0227">DNA damage</keyword>
<dbReference type="InterPro" id="IPR027417">
    <property type="entry name" value="P-loop_NTPase"/>
</dbReference>
<evidence type="ECO:0000256" key="1">
    <source>
        <dbReference type="ARBA" id="ARBA00022722"/>
    </source>
</evidence>
<dbReference type="Pfam" id="PF17946">
    <property type="entry name" value="RecC_C"/>
    <property type="match status" value="1"/>
</dbReference>
<dbReference type="PANTHER" id="PTHR30591:SF1">
    <property type="entry name" value="RECBCD ENZYME SUBUNIT RECC"/>
    <property type="match status" value="1"/>
</dbReference>
<evidence type="ECO:0000259" key="11">
    <source>
        <dbReference type="Pfam" id="PF17946"/>
    </source>
</evidence>
<dbReference type="GO" id="GO:0005524">
    <property type="term" value="F:ATP binding"/>
    <property type="evidence" value="ECO:0007669"/>
    <property type="project" value="UniProtKB-UniRule"/>
</dbReference>
<evidence type="ECO:0000256" key="7">
    <source>
        <dbReference type="ARBA" id="ARBA00022840"/>
    </source>
</evidence>
<dbReference type="GO" id="GO:0003678">
    <property type="term" value="F:DNA helicase activity"/>
    <property type="evidence" value="ECO:0007669"/>
    <property type="project" value="UniProtKB-UniRule"/>
</dbReference>
<comment type="function">
    <text evidence="10">A helicase/nuclease that prepares dsDNA breaks (DSB) for recombinational DNA repair. Binds to DSBs and unwinds DNA via a highly rapid and processive ATP-dependent bidirectional helicase activity. Unwinds dsDNA until it encounters a Chi (crossover hotspot instigator) sequence from the 3' direction. Cuts ssDNA a few nucleotides 3' to the Chi site. The properties and activities of the enzyme are changed at Chi. The Chi-altered holoenzyme produces a long 3'-ssDNA overhang and facilitates RecA-binding to the ssDNA for homologous DNA recombination and repair. Holoenzyme degrades any linearized DNA that is unable to undergo homologous recombination. In the holoenzyme this subunit recognizes the wild-type Chi sequence, and when added to isolated RecB increases its ATP-dependent helicase processivity.</text>
</comment>